<proteinExistence type="predicted"/>
<dbReference type="AlphaFoldDB" id="A0A919T8T8"/>
<dbReference type="EMBL" id="BOQN01000038">
    <property type="protein sequence ID" value="GIM90988.1"/>
    <property type="molecule type" value="Genomic_DNA"/>
</dbReference>
<name>A0A919T8T8_9ACTN</name>
<organism evidence="1 2">
    <name type="scientific">Paractinoplanes toevensis</name>
    <dbReference type="NCBI Taxonomy" id="571911"/>
    <lineage>
        <taxon>Bacteria</taxon>
        <taxon>Bacillati</taxon>
        <taxon>Actinomycetota</taxon>
        <taxon>Actinomycetes</taxon>
        <taxon>Micromonosporales</taxon>
        <taxon>Micromonosporaceae</taxon>
        <taxon>Paractinoplanes</taxon>
    </lineage>
</organism>
<evidence type="ECO:0000313" key="1">
    <source>
        <dbReference type="EMBL" id="GIM90988.1"/>
    </source>
</evidence>
<dbReference type="RefSeq" id="WP_213006884.1">
    <property type="nucleotide sequence ID" value="NZ_BOQN01000038.1"/>
</dbReference>
<protein>
    <submittedName>
        <fullName evidence="1">Uncharacterized protein</fullName>
    </submittedName>
</protein>
<dbReference type="Proteomes" id="UP000677082">
    <property type="component" value="Unassembled WGS sequence"/>
</dbReference>
<evidence type="ECO:0000313" key="2">
    <source>
        <dbReference type="Proteomes" id="UP000677082"/>
    </source>
</evidence>
<keyword evidence="2" id="KW-1185">Reference proteome</keyword>
<reference evidence="1 2" key="1">
    <citation type="submission" date="2021-03" db="EMBL/GenBank/DDBJ databases">
        <title>Whole genome shotgun sequence of Actinoplanes toevensis NBRC 105298.</title>
        <authorList>
            <person name="Komaki H."/>
            <person name="Tamura T."/>
        </authorList>
    </citation>
    <scope>NUCLEOTIDE SEQUENCE [LARGE SCALE GENOMIC DNA]</scope>
    <source>
        <strain evidence="1 2">NBRC 105298</strain>
    </source>
</reference>
<gene>
    <name evidence="1" type="ORF">Ato02nite_027810</name>
</gene>
<accession>A0A919T8T8</accession>
<comment type="caution">
    <text evidence="1">The sequence shown here is derived from an EMBL/GenBank/DDBJ whole genome shotgun (WGS) entry which is preliminary data.</text>
</comment>
<sequence length="157" mass="16535">MILQLAVAGAVLAAPVTYDPHTMTGYVGQRDVRHAFGWTAATLATRAPGLVFNQEFWTDDSYTVSCGNGSFPVTHHRDFGRYWLTVKATGGYGTVTGWRITGASSGISGTSVAPAAGQPCPLPGRGTTIVRAVKTGTKAGCELTVTSEDVRRDLLVC</sequence>